<sequence>MSKIILDPTGSYPPENYYIVISTEVEWLKYFTLQHEYYLIQGKMLCNWTEEWLRVWNKLDLIIDTKQTPLNNQQDFTETVIVNCMGKCEGLKPGELNIIIHNYDTITLSDLYLTVNDLPEIENVKLPVVQILPHDKLIHQIIINEYPKLPPDKNQMTIQLSGKLTFSFNDNVSGESKLDSESSFTIKQIYNSGFRGDLDDF</sequence>
<dbReference type="EMBL" id="PGEM01000188">
    <property type="protein sequence ID" value="PPJ61671.1"/>
    <property type="molecule type" value="Genomic_DNA"/>
</dbReference>
<evidence type="ECO:0000313" key="1">
    <source>
        <dbReference type="EMBL" id="PPJ61671.1"/>
    </source>
</evidence>
<protein>
    <submittedName>
        <fullName evidence="1">Uncharacterized protein</fullName>
    </submittedName>
</protein>
<name>A0A2S6CPN6_9CYAN</name>
<evidence type="ECO:0000313" key="2">
    <source>
        <dbReference type="Proteomes" id="UP000239589"/>
    </source>
</evidence>
<keyword evidence="2" id="KW-1185">Reference proteome</keyword>
<dbReference type="AlphaFoldDB" id="A0A2S6CPN6"/>
<accession>A0A2S6CPN6</accession>
<dbReference type="OrthoDB" id="498746at2"/>
<dbReference type="RefSeq" id="WP_104389417.1">
    <property type="nucleotide sequence ID" value="NZ_PGEM01000188.1"/>
</dbReference>
<dbReference type="Proteomes" id="UP000239589">
    <property type="component" value="Unassembled WGS sequence"/>
</dbReference>
<comment type="caution">
    <text evidence="1">The sequence shown here is derived from an EMBL/GenBank/DDBJ whole genome shotgun (WGS) entry which is preliminary data.</text>
</comment>
<proteinExistence type="predicted"/>
<organism evidence="1 2">
    <name type="scientific">Cuspidothrix issatschenkoi CHARLIE-1</name>
    <dbReference type="NCBI Taxonomy" id="2052836"/>
    <lineage>
        <taxon>Bacteria</taxon>
        <taxon>Bacillati</taxon>
        <taxon>Cyanobacteriota</taxon>
        <taxon>Cyanophyceae</taxon>
        <taxon>Nostocales</taxon>
        <taxon>Aphanizomenonaceae</taxon>
        <taxon>Cuspidothrix</taxon>
    </lineage>
</organism>
<gene>
    <name evidence="1" type="ORF">CUN59_19650</name>
</gene>
<reference evidence="1 2" key="1">
    <citation type="submission" date="2018-02" db="EMBL/GenBank/DDBJ databases">
        <title>Discovery of a pederin family compound in a non-symbiotic bloom-forming cyanobacterium.</title>
        <authorList>
            <person name="Kust A."/>
            <person name="Mares J."/>
            <person name="Jokela J."/>
            <person name="Urajova P."/>
            <person name="Hajek J."/>
            <person name="Saurav K."/>
            <person name="Voracova K."/>
            <person name="Fewer D.P."/>
            <person name="Haapaniemi E."/>
            <person name="Permi P."/>
            <person name="Rehakova K."/>
            <person name="Sivonen K."/>
            <person name="Hrouzek P."/>
        </authorList>
    </citation>
    <scope>NUCLEOTIDE SEQUENCE [LARGE SCALE GENOMIC DNA]</scope>
    <source>
        <strain evidence="1 2">CHARLIE-1</strain>
    </source>
</reference>